<comment type="caution">
    <text evidence="9">The sequence shown here is derived from an EMBL/GenBank/DDBJ whole genome shotgun (WGS) entry which is preliminary data.</text>
</comment>
<protein>
    <submittedName>
        <fullName evidence="9">RagB/SusD family nutrient uptake outer membrane protein</fullName>
    </submittedName>
</protein>
<keyword evidence="3 6" id="KW-0732">Signal</keyword>
<gene>
    <name evidence="9" type="ORF">F3F73_21450</name>
</gene>
<evidence type="ECO:0000313" key="10">
    <source>
        <dbReference type="Proteomes" id="UP000422221"/>
    </source>
</evidence>
<evidence type="ECO:0000256" key="6">
    <source>
        <dbReference type="SAM" id="SignalP"/>
    </source>
</evidence>
<feature type="chain" id="PRO_5029538578" evidence="6">
    <location>
        <begin position="22"/>
        <end position="527"/>
    </location>
</feature>
<sequence length="527" mass="59852">MKKIYYIAFVMACVLMHVSCSDNLNTNPTDQISGNVLFKDVEGGMVAMNGVYRLMYSTGWAGDNSTHAFGYMSTMLVSDFMGDDMVLSSTVKGWFSMDYNLQERNFYSSPLFRSYSEWNFYYTLISNLNYILAHEDNLNGLPAQKDNLFGQAYSLRALCYFHLIQLYQQTYIGHEQAPGVPLYITPTTSSTPGNPRGTVEEVYARINKDIERGISLLKDAEEQGVTQIHKSHIDYYVANGIKSRIALVQNRWKDALDAAQIALEKPDLKLAGTSDLTKGFNQLGMVSVLWGAEIQKSDQIGAYASFFGHMDATAGMHGSYDRKCISAWLYKQMGLQDIRRISWWKGEIATALEASFGPQKSYCTTKFTFSDVTSYLGDNIYMRAEELLLTEAEALCRLERYGEARTLMETFGTIRERSYVRNRLDKVSDSKEMSVDVYGTGTSPEIKTLLDEILLQRRIELWGETGRLFDVLRLRVGYYRDYEGSNHVVKLSDETRQPDYKGFILTIPQSEFDGNINMDPIADQNPL</sequence>
<comment type="similarity">
    <text evidence="2">Belongs to the SusD family.</text>
</comment>
<name>A0A7J4XD62_9BACE</name>
<dbReference type="RefSeq" id="WP_130059164.1">
    <property type="nucleotide sequence ID" value="NZ_CP081902.1"/>
</dbReference>
<dbReference type="GO" id="GO:0009279">
    <property type="term" value="C:cell outer membrane"/>
    <property type="evidence" value="ECO:0007669"/>
    <property type="project" value="UniProtKB-SubCell"/>
</dbReference>
<comment type="subcellular location">
    <subcellularLocation>
        <location evidence="1">Cell outer membrane</location>
    </subcellularLocation>
</comment>
<dbReference type="InterPro" id="IPR011990">
    <property type="entry name" value="TPR-like_helical_dom_sf"/>
</dbReference>
<feature type="signal peptide" evidence="6">
    <location>
        <begin position="1"/>
        <end position="21"/>
    </location>
</feature>
<evidence type="ECO:0000256" key="3">
    <source>
        <dbReference type="ARBA" id="ARBA00022729"/>
    </source>
</evidence>
<feature type="domain" description="RagB/SusD" evidence="7">
    <location>
        <begin position="372"/>
        <end position="519"/>
    </location>
</feature>
<dbReference type="Proteomes" id="UP000422221">
    <property type="component" value="Unassembled WGS sequence"/>
</dbReference>
<evidence type="ECO:0000256" key="2">
    <source>
        <dbReference type="ARBA" id="ARBA00006275"/>
    </source>
</evidence>
<organism evidence="9 10">
    <name type="scientific">Bacteroides salyersiae</name>
    <dbReference type="NCBI Taxonomy" id="291644"/>
    <lineage>
        <taxon>Bacteria</taxon>
        <taxon>Pseudomonadati</taxon>
        <taxon>Bacteroidota</taxon>
        <taxon>Bacteroidia</taxon>
        <taxon>Bacteroidales</taxon>
        <taxon>Bacteroidaceae</taxon>
        <taxon>Bacteroides</taxon>
    </lineage>
</organism>
<dbReference type="Pfam" id="PF07980">
    <property type="entry name" value="SusD_RagB"/>
    <property type="match status" value="1"/>
</dbReference>
<evidence type="ECO:0000259" key="7">
    <source>
        <dbReference type="Pfam" id="PF07980"/>
    </source>
</evidence>
<dbReference type="InterPro" id="IPR033985">
    <property type="entry name" value="SusD-like_N"/>
</dbReference>
<evidence type="ECO:0000256" key="5">
    <source>
        <dbReference type="ARBA" id="ARBA00023237"/>
    </source>
</evidence>
<keyword evidence="4" id="KW-0472">Membrane</keyword>
<proteinExistence type="inferred from homology"/>
<dbReference type="SUPFAM" id="SSF48452">
    <property type="entry name" value="TPR-like"/>
    <property type="match status" value="1"/>
</dbReference>
<evidence type="ECO:0000259" key="8">
    <source>
        <dbReference type="Pfam" id="PF14322"/>
    </source>
</evidence>
<dbReference type="InterPro" id="IPR012944">
    <property type="entry name" value="SusD_RagB_dom"/>
</dbReference>
<feature type="domain" description="SusD-like N-terminal" evidence="8">
    <location>
        <begin position="112"/>
        <end position="230"/>
    </location>
</feature>
<dbReference type="Gene3D" id="1.25.40.390">
    <property type="match status" value="1"/>
</dbReference>
<accession>A0A7J4XD62</accession>
<keyword evidence="5" id="KW-0998">Cell outer membrane</keyword>
<dbReference type="Pfam" id="PF14322">
    <property type="entry name" value="SusD-like_3"/>
    <property type="match status" value="1"/>
</dbReference>
<evidence type="ECO:0000256" key="1">
    <source>
        <dbReference type="ARBA" id="ARBA00004442"/>
    </source>
</evidence>
<evidence type="ECO:0000256" key="4">
    <source>
        <dbReference type="ARBA" id="ARBA00023136"/>
    </source>
</evidence>
<dbReference type="AlphaFoldDB" id="A0A7J4XD62"/>
<reference evidence="9 10" key="1">
    <citation type="journal article" date="2019" name="Nat. Med.">
        <title>A library of human gut bacterial isolates paired with longitudinal multiomics data enables mechanistic microbiome research.</title>
        <authorList>
            <person name="Poyet M."/>
            <person name="Groussin M."/>
            <person name="Gibbons S.M."/>
            <person name="Avila-Pacheco J."/>
            <person name="Jiang X."/>
            <person name="Kearney S.M."/>
            <person name="Perrotta A.R."/>
            <person name="Berdy B."/>
            <person name="Zhao S."/>
            <person name="Lieberman T.D."/>
            <person name="Swanson P.K."/>
            <person name="Smith M."/>
            <person name="Roesemann S."/>
            <person name="Alexander J.E."/>
            <person name="Rich S.A."/>
            <person name="Livny J."/>
            <person name="Vlamakis H."/>
            <person name="Clish C."/>
            <person name="Bullock K."/>
            <person name="Deik A."/>
            <person name="Scott J."/>
            <person name="Pierce K.A."/>
            <person name="Xavier R.J."/>
            <person name="Alm E.J."/>
        </authorList>
    </citation>
    <scope>NUCLEOTIDE SEQUENCE [LARGE SCALE GENOMIC DNA]</scope>
    <source>
        <strain evidence="9 10">BIOML-A10</strain>
    </source>
</reference>
<dbReference type="EMBL" id="VWMK01000030">
    <property type="protein sequence ID" value="KAA3757851.1"/>
    <property type="molecule type" value="Genomic_DNA"/>
</dbReference>
<evidence type="ECO:0000313" key="9">
    <source>
        <dbReference type="EMBL" id="KAA3757851.1"/>
    </source>
</evidence>